<name>A0AAE3M1M7_9BACT</name>
<dbReference type="InterPro" id="IPR003594">
    <property type="entry name" value="HATPase_dom"/>
</dbReference>
<dbReference type="NCBIfam" id="TIGR00229">
    <property type="entry name" value="sensory_box"/>
    <property type="match status" value="1"/>
</dbReference>
<evidence type="ECO:0000313" key="13">
    <source>
        <dbReference type="EMBL" id="MCW3785064.1"/>
    </source>
</evidence>
<dbReference type="Gene3D" id="3.30.450.20">
    <property type="entry name" value="PAS domain"/>
    <property type="match status" value="1"/>
</dbReference>
<dbReference type="SUPFAM" id="SSF55785">
    <property type="entry name" value="PYP-like sensor domain (PAS domain)"/>
    <property type="match status" value="1"/>
</dbReference>
<dbReference type="Gene3D" id="1.20.5.1930">
    <property type="match status" value="1"/>
</dbReference>
<evidence type="ECO:0000256" key="4">
    <source>
        <dbReference type="ARBA" id="ARBA00022679"/>
    </source>
</evidence>
<dbReference type="InterPro" id="IPR050482">
    <property type="entry name" value="Sensor_HK_TwoCompSys"/>
</dbReference>
<feature type="coiled-coil region" evidence="10">
    <location>
        <begin position="132"/>
        <end position="166"/>
    </location>
</feature>
<dbReference type="GO" id="GO:0046983">
    <property type="term" value="F:protein dimerization activity"/>
    <property type="evidence" value="ECO:0007669"/>
    <property type="project" value="InterPro"/>
</dbReference>
<comment type="catalytic activity">
    <reaction evidence="1">
        <text>ATP + protein L-histidine = ADP + protein N-phospho-L-histidine.</text>
        <dbReference type="EC" id="2.7.13.3"/>
    </reaction>
</comment>
<evidence type="ECO:0000256" key="6">
    <source>
        <dbReference type="ARBA" id="ARBA00022777"/>
    </source>
</evidence>
<dbReference type="Gene3D" id="3.30.565.10">
    <property type="entry name" value="Histidine kinase-like ATPase, C-terminal domain"/>
    <property type="match status" value="1"/>
</dbReference>
<evidence type="ECO:0000256" key="7">
    <source>
        <dbReference type="ARBA" id="ARBA00022840"/>
    </source>
</evidence>
<dbReference type="InterPro" id="IPR001789">
    <property type="entry name" value="Sig_transdc_resp-reg_receiver"/>
</dbReference>
<gene>
    <name evidence="13" type="ORF">OM075_01230</name>
</gene>
<dbReference type="EMBL" id="JAPDPJ010000001">
    <property type="protein sequence ID" value="MCW3785064.1"/>
    <property type="molecule type" value="Genomic_DNA"/>
</dbReference>
<dbReference type="Pfam" id="PF07730">
    <property type="entry name" value="HisKA_3"/>
    <property type="match status" value="1"/>
</dbReference>
<keyword evidence="5" id="KW-0547">Nucleotide-binding</keyword>
<sequence length="483" mass="55454">MLDTTKDIILIIEKDPDNTKLFSFIFKNQDFHVLYAQKITDAQKLIDRFEIKLIISDLINIGGDIIDFFEYVESLYPHVKRMLLTDYIDNQKLSDAINRGRIFNYLQKPIDPKKLIVVIKNGLEQYNLAKSNEDLLVNLKSKNIELKELLIELKNEEEKFRNIFNSSPDASFIIRNDGSVLLSNLSAKQICRTYHSTCRSLSIFDLIRSDNPVGLKNYLAGINKNTSSTTEVYIEFPDKKKTNYYELKGYVLNYKGEDCIRITLRDISVKKEMEKKVIQTIIQTEEKERKRFAQELHDGIGPLLSTTKLYLQWFNKPESKMDKGIIISKMEETLEETVASIREISNNLSPNTLNSFGLGAALKTFINRIRNVSDIDFIYINKLNKRLNEQVEITIYRLVCELINNSIKHSEAQSVNIKIEENDEIDISYSDDGKGFNVAEKINENKGAGLINLSTRIQSLGGLYKIDSHPGKGTKVHIKLSAN</sequence>
<dbReference type="GO" id="GO:0016020">
    <property type="term" value="C:membrane"/>
    <property type="evidence" value="ECO:0007669"/>
    <property type="project" value="InterPro"/>
</dbReference>
<dbReference type="PANTHER" id="PTHR24421:SF10">
    <property type="entry name" value="NITRATE_NITRITE SENSOR PROTEIN NARQ"/>
    <property type="match status" value="1"/>
</dbReference>
<evidence type="ECO:0000259" key="12">
    <source>
        <dbReference type="PROSITE" id="PS50110"/>
    </source>
</evidence>
<proteinExistence type="predicted"/>
<evidence type="ECO:0000259" key="11">
    <source>
        <dbReference type="PROSITE" id="PS50109"/>
    </source>
</evidence>
<keyword evidence="14" id="KW-1185">Reference proteome</keyword>
<keyword evidence="6" id="KW-0418">Kinase</keyword>
<evidence type="ECO:0000256" key="10">
    <source>
        <dbReference type="SAM" id="Coils"/>
    </source>
</evidence>
<dbReference type="InterPro" id="IPR011006">
    <property type="entry name" value="CheY-like_superfamily"/>
</dbReference>
<dbReference type="InterPro" id="IPR035965">
    <property type="entry name" value="PAS-like_dom_sf"/>
</dbReference>
<dbReference type="Pfam" id="PF00072">
    <property type="entry name" value="Response_reg"/>
    <property type="match status" value="1"/>
</dbReference>
<feature type="domain" description="Response regulatory" evidence="12">
    <location>
        <begin position="8"/>
        <end position="123"/>
    </location>
</feature>
<accession>A0AAE3M1M7</accession>
<keyword evidence="4" id="KW-0808">Transferase</keyword>
<dbReference type="InterPro" id="IPR011712">
    <property type="entry name" value="Sig_transdc_His_kin_sub3_dim/P"/>
</dbReference>
<evidence type="ECO:0000256" key="2">
    <source>
        <dbReference type="ARBA" id="ARBA00012438"/>
    </source>
</evidence>
<dbReference type="RefSeq" id="WP_301188635.1">
    <property type="nucleotide sequence ID" value="NZ_JAPDPJ010000001.1"/>
</dbReference>
<dbReference type="EC" id="2.7.13.3" evidence="2"/>
<keyword evidence="3 9" id="KW-0597">Phosphoprotein</keyword>
<dbReference type="SUPFAM" id="SSF55874">
    <property type="entry name" value="ATPase domain of HSP90 chaperone/DNA topoisomerase II/histidine kinase"/>
    <property type="match status" value="1"/>
</dbReference>
<evidence type="ECO:0000256" key="1">
    <source>
        <dbReference type="ARBA" id="ARBA00000085"/>
    </source>
</evidence>
<keyword evidence="10" id="KW-0175">Coiled coil</keyword>
<feature type="domain" description="Histidine kinase" evidence="11">
    <location>
        <begin position="291"/>
        <end position="483"/>
    </location>
</feature>
<dbReference type="Proteomes" id="UP001209229">
    <property type="component" value="Unassembled WGS sequence"/>
</dbReference>
<evidence type="ECO:0000256" key="5">
    <source>
        <dbReference type="ARBA" id="ARBA00022741"/>
    </source>
</evidence>
<comment type="caution">
    <text evidence="13">The sequence shown here is derived from an EMBL/GenBank/DDBJ whole genome shotgun (WGS) entry which is preliminary data.</text>
</comment>
<protein>
    <recommendedName>
        <fullName evidence="2">histidine kinase</fullName>
        <ecNumber evidence="2">2.7.13.3</ecNumber>
    </recommendedName>
</protein>
<dbReference type="PANTHER" id="PTHR24421">
    <property type="entry name" value="NITRATE/NITRITE SENSOR PROTEIN NARX-RELATED"/>
    <property type="match status" value="1"/>
</dbReference>
<dbReference type="GO" id="GO:0000155">
    <property type="term" value="F:phosphorelay sensor kinase activity"/>
    <property type="evidence" value="ECO:0007669"/>
    <property type="project" value="InterPro"/>
</dbReference>
<dbReference type="SUPFAM" id="SSF52172">
    <property type="entry name" value="CheY-like"/>
    <property type="match status" value="1"/>
</dbReference>
<evidence type="ECO:0000256" key="8">
    <source>
        <dbReference type="ARBA" id="ARBA00023012"/>
    </source>
</evidence>
<keyword evidence="7" id="KW-0067">ATP-binding</keyword>
<dbReference type="InterPro" id="IPR005467">
    <property type="entry name" value="His_kinase_dom"/>
</dbReference>
<evidence type="ECO:0000256" key="9">
    <source>
        <dbReference type="PROSITE-ProRule" id="PRU00169"/>
    </source>
</evidence>
<evidence type="ECO:0000256" key="3">
    <source>
        <dbReference type="ARBA" id="ARBA00022553"/>
    </source>
</evidence>
<dbReference type="Gene3D" id="3.40.50.2300">
    <property type="match status" value="1"/>
</dbReference>
<dbReference type="CDD" id="cd16917">
    <property type="entry name" value="HATPase_UhpB-NarQ-NarX-like"/>
    <property type="match status" value="1"/>
</dbReference>
<dbReference type="PROSITE" id="PS50109">
    <property type="entry name" value="HIS_KIN"/>
    <property type="match status" value="1"/>
</dbReference>
<reference evidence="13" key="1">
    <citation type="submission" date="2022-10" db="EMBL/GenBank/DDBJ databases">
        <authorList>
            <person name="Yu W.X."/>
        </authorList>
    </citation>
    <scope>NUCLEOTIDE SEQUENCE</scope>
    <source>
        <strain evidence="13">AAT</strain>
    </source>
</reference>
<dbReference type="Pfam" id="PF02518">
    <property type="entry name" value="HATPase_c"/>
    <property type="match status" value="1"/>
</dbReference>
<dbReference type="GO" id="GO:0005524">
    <property type="term" value="F:ATP binding"/>
    <property type="evidence" value="ECO:0007669"/>
    <property type="project" value="UniProtKB-KW"/>
</dbReference>
<dbReference type="PROSITE" id="PS50110">
    <property type="entry name" value="RESPONSE_REGULATORY"/>
    <property type="match status" value="1"/>
</dbReference>
<evidence type="ECO:0000313" key="14">
    <source>
        <dbReference type="Proteomes" id="UP001209229"/>
    </source>
</evidence>
<dbReference type="InterPro" id="IPR036890">
    <property type="entry name" value="HATPase_C_sf"/>
</dbReference>
<feature type="modified residue" description="4-aspartylphosphate" evidence="9">
    <location>
        <position position="57"/>
    </location>
</feature>
<dbReference type="InterPro" id="IPR000014">
    <property type="entry name" value="PAS"/>
</dbReference>
<dbReference type="AlphaFoldDB" id="A0AAE3M1M7"/>
<organism evidence="13 14">
    <name type="scientific">Plebeiibacterium sediminum</name>
    <dbReference type="NCBI Taxonomy" id="2992112"/>
    <lineage>
        <taxon>Bacteria</taxon>
        <taxon>Pseudomonadati</taxon>
        <taxon>Bacteroidota</taxon>
        <taxon>Bacteroidia</taxon>
        <taxon>Marinilabiliales</taxon>
        <taxon>Marinilabiliaceae</taxon>
        <taxon>Plebeiibacterium</taxon>
    </lineage>
</organism>
<keyword evidence="8" id="KW-0902">Two-component regulatory system</keyword>